<dbReference type="PANTHER" id="PTHR10824:SF4">
    <property type="entry name" value="ACYL-COENZYME A THIOESTERASE 1-LIKE"/>
    <property type="match status" value="1"/>
</dbReference>
<gene>
    <name evidence="2" type="ORF">GCM10025883_32770</name>
</gene>
<dbReference type="Pfam" id="PF08840">
    <property type="entry name" value="BAAT_C"/>
    <property type="match status" value="1"/>
</dbReference>
<evidence type="ECO:0000313" key="3">
    <source>
        <dbReference type="Proteomes" id="UP001157126"/>
    </source>
</evidence>
<organism evidence="2 3">
    <name type="scientific">Mobilicoccus caccae</name>
    <dbReference type="NCBI Taxonomy" id="1859295"/>
    <lineage>
        <taxon>Bacteria</taxon>
        <taxon>Bacillati</taxon>
        <taxon>Actinomycetota</taxon>
        <taxon>Actinomycetes</taxon>
        <taxon>Micrococcales</taxon>
        <taxon>Dermatophilaceae</taxon>
        <taxon>Mobilicoccus</taxon>
    </lineage>
</organism>
<keyword evidence="2" id="KW-0378">Hydrolase</keyword>
<dbReference type="PIRSF" id="PIRSF016521">
    <property type="entry name" value="Acyl-CoA_hydro"/>
    <property type="match status" value="1"/>
</dbReference>
<proteinExistence type="predicted"/>
<dbReference type="InterPro" id="IPR016662">
    <property type="entry name" value="Acyl-CoA_thioEstase_long-chain"/>
</dbReference>
<feature type="domain" description="BAAT/Acyl-CoA thioester hydrolase C-terminal" evidence="1">
    <location>
        <begin position="113"/>
        <end position="327"/>
    </location>
</feature>
<sequence length="328" mass="34646">MVKGCGIGCAGLLGVLLIVAVVLAIWKPWAPEIEVVEPAAGGQRVTEDGLIGNFYPAPGSGRAPAILVLGGSEGGLSRRSDGMARALAAEGYSTLALSYWGAPGQVPRMEELPLETFDTALAWLGRQERVDPDRIGILGGSKGAEAALLVATRSPDVKAVVANVPSHVVWAGIDLAEIWRMVNIGSTWSLGGHPVPYVPYAQSGSQQETVELYRTSLSTQPDAEAAATIPVETSEAPMLLVCGENDTLWPSCEMARKVQTRAEIHDGPPVQVLAYPDAGHFAQGPPADPASEHYQHLADLGGTIEGNQAARQDSWPKVLTFFEKNLQG</sequence>
<dbReference type="InterPro" id="IPR014940">
    <property type="entry name" value="BAAT_C"/>
</dbReference>
<dbReference type="InterPro" id="IPR029058">
    <property type="entry name" value="AB_hydrolase_fold"/>
</dbReference>
<name>A0ABQ6ITM7_9MICO</name>
<comment type="caution">
    <text evidence="2">The sequence shown here is derived from an EMBL/GenBank/DDBJ whole genome shotgun (WGS) entry which is preliminary data.</text>
</comment>
<dbReference type="Gene3D" id="3.40.50.1820">
    <property type="entry name" value="alpha/beta hydrolase"/>
    <property type="match status" value="1"/>
</dbReference>
<reference evidence="3" key="1">
    <citation type="journal article" date="2019" name="Int. J. Syst. Evol. Microbiol.">
        <title>The Global Catalogue of Microorganisms (GCM) 10K type strain sequencing project: providing services to taxonomists for standard genome sequencing and annotation.</title>
        <authorList>
            <consortium name="The Broad Institute Genomics Platform"/>
            <consortium name="The Broad Institute Genome Sequencing Center for Infectious Disease"/>
            <person name="Wu L."/>
            <person name="Ma J."/>
        </authorList>
    </citation>
    <scope>NUCLEOTIDE SEQUENCE [LARGE SCALE GENOMIC DNA]</scope>
    <source>
        <strain evidence="3">NBRC 113072</strain>
    </source>
</reference>
<evidence type="ECO:0000313" key="2">
    <source>
        <dbReference type="EMBL" id="GMA41232.1"/>
    </source>
</evidence>
<evidence type="ECO:0000259" key="1">
    <source>
        <dbReference type="Pfam" id="PF08840"/>
    </source>
</evidence>
<dbReference type="Proteomes" id="UP001157126">
    <property type="component" value="Unassembled WGS sequence"/>
</dbReference>
<dbReference type="GO" id="GO:0016787">
    <property type="term" value="F:hydrolase activity"/>
    <property type="evidence" value="ECO:0007669"/>
    <property type="project" value="UniProtKB-KW"/>
</dbReference>
<protein>
    <submittedName>
        <fullName evidence="2">Dienelactone hydrolase</fullName>
    </submittedName>
</protein>
<keyword evidence="3" id="KW-1185">Reference proteome</keyword>
<dbReference type="SUPFAM" id="SSF53474">
    <property type="entry name" value="alpha/beta-Hydrolases"/>
    <property type="match status" value="1"/>
</dbReference>
<dbReference type="EMBL" id="BSUO01000001">
    <property type="protein sequence ID" value="GMA41232.1"/>
    <property type="molecule type" value="Genomic_DNA"/>
</dbReference>
<dbReference type="PANTHER" id="PTHR10824">
    <property type="entry name" value="ACYL-COENZYME A THIOESTERASE-RELATED"/>
    <property type="match status" value="1"/>
</dbReference>
<accession>A0ABQ6ITM7</accession>